<proteinExistence type="predicted"/>
<dbReference type="InterPro" id="IPR051015">
    <property type="entry name" value="EvgA-like"/>
</dbReference>
<reference evidence="7" key="1">
    <citation type="journal article" date="2019" name="Int. J. Syst. Evol. Microbiol.">
        <title>The Global Catalogue of Microorganisms (GCM) 10K type strain sequencing project: providing services to taxonomists for standard genome sequencing and annotation.</title>
        <authorList>
            <consortium name="The Broad Institute Genomics Platform"/>
            <consortium name="The Broad Institute Genome Sequencing Center for Infectious Disease"/>
            <person name="Wu L."/>
            <person name="Ma J."/>
        </authorList>
    </citation>
    <scope>NUCLEOTIDE SEQUENCE [LARGE SCALE GENOMIC DNA]</scope>
    <source>
        <strain evidence="7">CCUG 55328</strain>
    </source>
</reference>
<evidence type="ECO:0000313" key="6">
    <source>
        <dbReference type="EMBL" id="MFD1194949.1"/>
    </source>
</evidence>
<dbReference type="Pfam" id="PF00072">
    <property type="entry name" value="Response_reg"/>
    <property type="match status" value="1"/>
</dbReference>
<dbReference type="SUPFAM" id="SSF46894">
    <property type="entry name" value="C-terminal effector domain of the bipartite response regulators"/>
    <property type="match status" value="1"/>
</dbReference>
<dbReference type="InterPro" id="IPR058245">
    <property type="entry name" value="NreC/VraR/RcsB-like_REC"/>
</dbReference>
<dbReference type="CDD" id="cd17535">
    <property type="entry name" value="REC_NarL-like"/>
    <property type="match status" value="1"/>
</dbReference>
<dbReference type="PANTHER" id="PTHR45566:SF1">
    <property type="entry name" value="HTH-TYPE TRANSCRIPTIONAL REGULATOR YHJB-RELATED"/>
    <property type="match status" value="1"/>
</dbReference>
<dbReference type="PROSITE" id="PS50110">
    <property type="entry name" value="RESPONSE_REGULATORY"/>
    <property type="match status" value="1"/>
</dbReference>
<feature type="domain" description="HTH luxR-type" evidence="4">
    <location>
        <begin position="150"/>
        <end position="212"/>
    </location>
</feature>
<dbReference type="SMART" id="SM00448">
    <property type="entry name" value="REC"/>
    <property type="match status" value="1"/>
</dbReference>
<dbReference type="SMART" id="SM00421">
    <property type="entry name" value="HTH_LUXR"/>
    <property type="match status" value="1"/>
</dbReference>
<evidence type="ECO:0000259" key="4">
    <source>
        <dbReference type="PROSITE" id="PS50043"/>
    </source>
</evidence>
<evidence type="ECO:0000256" key="1">
    <source>
        <dbReference type="ARBA" id="ARBA00022553"/>
    </source>
</evidence>
<keyword evidence="7" id="KW-1185">Reference proteome</keyword>
<dbReference type="Pfam" id="PF00196">
    <property type="entry name" value="GerE"/>
    <property type="match status" value="1"/>
</dbReference>
<name>A0ABW3TCN2_9RHOB</name>
<evidence type="ECO:0000256" key="2">
    <source>
        <dbReference type="ARBA" id="ARBA00023125"/>
    </source>
</evidence>
<dbReference type="PANTHER" id="PTHR45566">
    <property type="entry name" value="HTH-TYPE TRANSCRIPTIONAL REGULATOR YHJB-RELATED"/>
    <property type="match status" value="1"/>
</dbReference>
<evidence type="ECO:0000313" key="7">
    <source>
        <dbReference type="Proteomes" id="UP001597151"/>
    </source>
</evidence>
<dbReference type="SUPFAM" id="SSF52172">
    <property type="entry name" value="CheY-like"/>
    <property type="match status" value="1"/>
</dbReference>
<keyword evidence="1 3" id="KW-0597">Phosphoprotein</keyword>
<dbReference type="EMBL" id="JBHTKR010000003">
    <property type="protein sequence ID" value="MFD1194949.1"/>
    <property type="molecule type" value="Genomic_DNA"/>
</dbReference>
<dbReference type="Gene3D" id="3.40.50.2300">
    <property type="match status" value="1"/>
</dbReference>
<accession>A0ABW3TCN2</accession>
<feature type="domain" description="Response regulatory" evidence="5">
    <location>
        <begin position="15"/>
        <end position="131"/>
    </location>
</feature>
<evidence type="ECO:0000256" key="3">
    <source>
        <dbReference type="PROSITE-ProRule" id="PRU00169"/>
    </source>
</evidence>
<organism evidence="6 7">
    <name type="scientific">Seohaeicola saemankumensis</name>
    <dbReference type="NCBI Taxonomy" id="481181"/>
    <lineage>
        <taxon>Bacteria</taxon>
        <taxon>Pseudomonadati</taxon>
        <taxon>Pseudomonadota</taxon>
        <taxon>Alphaproteobacteria</taxon>
        <taxon>Rhodobacterales</taxon>
        <taxon>Roseobacteraceae</taxon>
        <taxon>Seohaeicola</taxon>
    </lineage>
</organism>
<keyword evidence="2" id="KW-0238">DNA-binding</keyword>
<gene>
    <name evidence="6" type="ORF">ACFQ3C_09725</name>
</gene>
<dbReference type="InterPro" id="IPR011006">
    <property type="entry name" value="CheY-like_superfamily"/>
</dbReference>
<sequence>MATTPHQQQVARVTRVLLADDHRLIGEAVATLLSNTGRFYVETAETFGETIECLQNSETFDIVMLDLKMPGLVGMDCVRRVVEDAGKGQVVLFSATADRHSLNRAIEMGVRGLIPKTMPLQSLVSVLELIGSGQMFVPTNALKDKQSAGEREELNDVELYVLRLTASGLTNKYIANDLDQNETTVKMYMRSICKKLGARNRAHAAVIGRDMALIDT</sequence>
<feature type="modified residue" description="4-aspartylphosphate" evidence="3">
    <location>
        <position position="66"/>
    </location>
</feature>
<dbReference type="Gene3D" id="1.10.10.10">
    <property type="entry name" value="Winged helix-like DNA-binding domain superfamily/Winged helix DNA-binding domain"/>
    <property type="match status" value="1"/>
</dbReference>
<dbReference type="InterPro" id="IPR000792">
    <property type="entry name" value="Tscrpt_reg_LuxR_C"/>
</dbReference>
<evidence type="ECO:0000259" key="5">
    <source>
        <dbReference type="PROSITE" id="PS50110"/>
    </source>
</evidence>
<dbReference type="CDD" id="cd06170">
    <property type="entry name" value="LuxR_C_like"/>
    <property type="match status" value="1"/>
</dbReference>
<dbReference type="InterPro" id="IPR016032">
    <property type="entry name" value="Sig_transdc_resp-reg_C-effctor"/>
</dbReference>
<dbReference type="PRINTS" id="PR00038">
    <property type="entry name" value="HTHLUXR"/>
</dbReference>
<dbReference type="InterPro" id="IPR001789">
    <property type="entry name" value="Sig_transdc_resp-reg_receiver"/>
</dbReference>
<dbReference type="RefSeq" id="WP_380791109.1">
    <property type="nucleotide sequence ID" value="NZ_JBHTKR010000003.1"/>
</dbReference>
<comment type="caution">
    <text evidence="6">The sequence shown here is derived from an EMBL/GenBank/DDBJ whole genome shotgun (WGS) entry which is preliminary data.</text>
</comment>
<dbReference type="Proteomes" id="UP001597151">
    <property type="component" value="Unassembled WGS sequence"/>
</dbReference>
<dbReference type="InterPro" id="IPR036388">
    <property type="entry name" value="WH-like_DNA-bd_sf"/>
</dbReference>
<dbReference type="PROSITE" id="PS50043">
    <property type="entry name" value="HTH_LUXR_2"/>
    <property type="match status" value="1"/>
</dbReference>
<protein>
    <submittedName>
        <fullName evidence="6">Response regulator</fullName>
    </submittedName>
</protein>